<protein>
    <submittedName>
        <fullName evidence="2">Uncharacterized protein</fullName>
    </submittedName>
</protein>
<keyword evidence="3" id="KW-1185">Reference proteome</keyword>
<dbReference type="EMBL" id="QPFP01000448">
    <property type="protein sequence ID" value="TEB11401.1"/>
    <property type="molecule type" value="Genomic_DNA"/>
</dbReference>
<gene>
    <name evidence="2" type="ORF">FA13DRAFT_1722080</name>
</gene>
<evidence type="ECO:0000256" key="1">
    <source>
        <dbReference type="SAM" id="MobiDB-lite"/>
    </source>
</evidence>
<name>A0A4Y7RRC9_COPMI</name>
<feature type="compositionally biased region" description="Basic and acidic residues" evidence="1">
    <location>
        <begin position="175"/>
        <end position="201"/>
    </location>
</feature>
<dbReference type="AlphaFoldDB" id="A0A4Y7RRC9"/>
<accession>A0A4Y7RRC9</accession>
<organism evidence="2 3">
    <name type="scientific">Coprinellus micaceus</name>
    <name type="common">Glistening ink-cap mushroom</name>
    <name type="synonym">Coprinus micaceus</name>
    <dbReference type="NCBI Taxonomy" id="71717"/>
    <lineage>
        <taxon>Eukaryota</taxon>
        <taxon>Fungi</taxon>
        <taxon>Dikarya</taxon>
        <taxon>Basidiomycota</taxon>
        <taxon>Agaricomycotina</taxon>
        <taxon>Agaricomycetes</taxon>
        <taxon>Agaricomycetidae</taxon>
        <taxon>Agaricales</taxon>
        <taxon>Agaricineae</taxon>
        <taxon>Psathyrellaceae</taxon>
        <taxon>Coprinellus</taxon>
    </lineage>
</organism>
<proteinExistence type="predicted"/>
<feature type="compositionally biased region" description="Basic and acidic residues" evidence="1">
    <location>
        <begin position="20"/>
        <end position="32"/>
    </location>
</feature>
<feature type="region of interest" description="Disordered" evidence="1">
    <location>
        <begin position="15"/>
        <end position="63"/>
    </location>
</feature>
<comment type="caution">
    <text evidence="2">The sequence shown here is derived from an EMBL/GenBank/DDBJ whole genome shotgun (WGS) entry which is preliminary data.</text>
</comment>
<dbReference type="STRING" id="71717.A0A4Y7RRC9"/>
<reference evidence="2 3" key="1">
    <citation type="journal article" date="2019" name="Nat. Ecol. Evol.">
        <title>Megaphylogeny resolves global patterns of mushroom evolution.</title>
        <authorList>
            <person name="Varga T."/>
            <person name="Krizsan K."/>
            <person name="Foldi C."/>
            <person name="Dima B."/>
            <person name="Sanchez-Garcia M."/>
            <person name="Sanchez-Ramirez S."/>
            <person name="Szollosi G.J."/>
            <person name="Szarkandi J.G."/>
            <person name="Papp V."/>
            <person name="Albert L."/>
            <person name="Andreopoulos W."/>
            <person name="Angelini C."/>
            <person name="Antonin V."/>
            <person name="Barry K.W."/>
            <person name="Bougher N.L."/>
            <person name="Buchanan P."/>
            <person name="Buyck B."/>
            <person name="Bense V."/>
            <person name="Catcheside P."/>
            <person name="Chovatia M."/>
            <person name="Cooper J."/>
            <person name="Damon W."/>
            <person name="Desjardin D."/>
            <person name="Finy P."/>
            <person name="Geml J."/>
            <person name="Haridas S."/>
            <person name="Hughes K."/>
            <person name="Justo A."/>
            <person name="Karasinski D."/>
            <person name="Kautmanova I."/>
            <person name="Kiss B."/>
            <person name="Kocsube S."/>
            <person name="Kotiranta H."/>
            <person name="LaButti K.M."/>
            <person name="Lechner B.E."/>
            <person name="Liimatainen K."/>
            <person name="Lipzen A."/>
            <person name="Lukacs Z."/>
            <person name="Mihaltcheva S."/>
            <person name="Morgado L.N."/>
            <person name="Niskanen T."/>
            <person name="Noordeloos M.E."/>
            <person name="Ohm R.A."/>
            <person name="Ortiz-Santana B."/>
            <person name="Ovrebo C."/>
            <person name="Racz N."/>
            <person name="Riley R."/>
            <person name="Savchenko A."/>
            <person name="Shiryaev A."/>
            <person name="Soop K."/>
            <person name="Spirin V."/>
            <person name="Szebenyi C."/>
            <person name="Tomsovsky M."/>
            <person name="Tulloss R.E."/>
            <person name="Uehling J."/>
            <person name="Grigoriev I.V."/>
            <person name="Vagvolgyi C."/>
            <person name="Papp T."/>
            <person name="Martin F.M."/>
            <person name="Miettinen O."/>
            <person name="Hibbett D.S."/>
            <person name="Nagy L.G."/>
        </authorList>
    </citation>
    <scope>NUCLEOTIDE SEQUENCE [LARGE SCALE GENOMIC DNA]</scope>
    <source>
        <strain evidence="2 3">FP101781</strain>
    </source>
</reference>
<evidence type="ECO:0000313" key="3">
    <source>
        <dbReference type="Proteomes" id="UP000298030"/>
    </source>
</evidence>
<evidence type="ECO:0000313" key="2">
    <source>
        <dbReference type="EMBL" id="TEB11401.1"/>
    </source>
</evidence>
<dbReference type="OrthoDB" id="3053737at2759"/>
<sequence length="341" mass="37382">MAVYYWSFPAGTLSHNRKIQKGDDQSKKKPQIEPEASQPTQSSLTNPNTTPTPDNAASDADEEDKSAGWIWVVKSSKANILDAEVKEFLSEGNHVQWFRAKAEMFRWQEEWERKVMEFVHTIRSYDYWTYAWAGLTSSSQSLGEAAAALKWSKRYQELGLCCKDIFKQAGFAYRPDPHLQSEQRPDDSGDKSMDGSDERSTNESGETGSSDECEAVGSSNGEDGPEAESGSRESSSDDGQSVSGSSKSESEGAESTEEEEDDGSEEESDRDEDAASTGRLRAANRPPAEDSRIGGPNLTVLSNKTIMPFMQSNHNALEHLLAAAMTPPSIPNALFSSAKLP</sequence>
<feature type="region of interest" description="Disordered" evidence="1">
    <location>
        <begin position="174"/>
        <end position="298"/>
    </location>
</feature>
<feature type="compositionally biased region" description="Acidic residues" evidence="1">
    <location>
        <begin position="251"/>
        <end position="274"/>
    </location>
</feature>
<dbReference type="Proteomes" id="UP000298030">
    <property type="component" value="Unassembled WGS sequence"/>
</dbReference>
<feature type="compositionally biased region" description="Low complexity" evidence="1">
    <location>
        <begin position="45"/>
        <end position="58"/>
    </location>
</feature>
<feature type="compositionally biased region" description="Low complexity" evidence="1">
    <location>
        <begin position="237"/>
        <end position="247"/>
    </location>
</feature>